<sequence>MDLQRGGLGWCGDGGGMGAMFTAMSHQGTGPVSFTVTACIILPYVPSLSELDERPTARRYIKTNRVSVSFADGYDVRRICSSTRITASRSLTMSERSNEHVCLCLNLDPPGLSVVTLFQCKWIRLVALSQGGRQKGVFTSQTEICTCHGLVITLKCHRTGSVGTDVGHLLIPLLVHPILTCDPGCL</sequence>
<evidence type="ECO:0000313" key="2">
    <source>
        <dbReference type="Proteomes" id="UP001157502"/>
    </source>
</evidence>
<reference evidence="1" key="1">
    <citation type="submission" date="2021-05" db="EMBL/GenBank/DDBJ databases">
        <authorList>
            <person name="Pan Q."/>
            <person name="Jouanno E."/>
            <person name="Zahm M."/>
            <person name="Klopp C."/>
            <person name="Cabau C."/>
            <person name="Louis A."/>
            <person name="Berthelot C."/>
            <person name="Parey E."/>
            <person name="Roest Crollius H."/>
            <person name="Montfort J."/>
            <person name="Robinson-Rechavi M."/>
            <person name="Bouchez O."/>
            <person name="Lampietro C."/>
            <person name="Lopez Roques C."/>
            <person name="Donnadieu C."/>
            <person name="Postlethwait J."/>
            <person name="Bobe J."/>
            <person name="Dillon D."/>
            <person name="Chandos A."/>
            <person name="von Hippel F."/>
            <person name="Guiguen Y."/>
        </authorList>
    </citation>
    <scope>NUCLEOTIDE SEQUENCE</scope>
    <source>
        <strain evidence="1">YG-Jan2019</strain>
    </source>
</reference>
<dbReference type="Proteomes" id="UP001157502">
    <property type="component" value="Chromosome 30"/>
</dbReference>
<gene>
    <name evidence="1" type="ORF">DPEC_G00315240</name>
</gene>
<accession>A0ACC2FCH7</accession>
<comment type="caution">
    <text evidence="1">The sequence shown here is derived from an EMBL/GenBank/DDBJ whole genome shotgun (WGS) entry which is preliminary data.</text>
</comment>
<organism evidence="1 2">
    <name type="scientific">Dallia pectoralis</name>
    <name type="common">Alaska blackfish</name>
    <dbReference type="NCBI Taxonomy" id="75939"/>
    <lineage>
        <taxon>Eukaryota</taxon>
        <taxon>Metazoa</taxon>
        <taxon>Chordata</taxon>
        <taxon>Craniata</taxon>
        <taxon>Vertebrata</taxon>
        <taxon>Euteleostomi</taxon>
        <taxon>Actinopterygii</taxon>
        <taxon>Neopterygii</taxon>
        <taxon>Teleostei</taxon>
        <taxon>Protacanthopterygii</taxon>
        <taxon>Esociformes</taxon>
        <taxon>Umbridae</taxon>
        <taxon>Dallia</taxon>
    </lineage>
</organism>
<evidence type="ECO:0000313" key="1">
    <source>
        <dbReference type="EMBL" id="KAJ7989022.1"/>
    </source>
</evidence>
<name>A0ACC2FCH7_DALPE</name>
<keyword evidence="2" id="KW-1185">Reference proteome</keyword>
<protein>
    <submittedName>
        <fullName evidence="1">Uncharacterized protein</fullName>
    </submittedName>
</protein>
<proteinExistence type="predicted"/>
<dbReference type="EMBL" id="CM055757">
    <property type="protein sequence ID" value="KAJ7989022.1"/>
    <property type="molecule type" value="Genomic_DNA"/>
</dbReference>